<dbReference type="InterPro" id="IPR001915">
    <property type="entry name" value="Peptidase_M48"/>
</dbReference>
<keyword evidence="8" id="KW-0862">Zinc</keyword>
<accession>A0A1G2L9K5</accession>
<feature type="signal peptide" evidence="13">
    <location>
        <begin position="1"/>
        <end position="24"/>
    </location>
</feature>
<keyword evidence="6" id="KW-0479">Metal-binding</keyword>
<dbReference type="InterPro" id="IPR050083">
    <property type="entry name" value="HtpX_protease"/>
</dbReference>
<protein>
    <recommendedName>
        <fullName evidence="14">Peptidase M48 domain-containing protein</fullName>
    </recommendedName>
</protein>
<keyword evidence="9 12" id="KW-1133">Transmembrane helix</keyword>
<feature type="transmembrane region" description="Helical" evidence="12">
    <location>
        <begin position="231"/>
        <end position="264"/>
    </location>
</feature>
<keyword evidence="4" id="KW-0645">Protease</keyword>
<keyword evidence="3" id="KW-1003">Cell membrane</keyword>
<dbReference type="PANTHER" id="PTHR43221">
    <property type="entry name" value="PROTEASE HTPX"/>
    <property type="match status" value="1"/>
</dbReference>
<comment type="cofactor">
    <cofactor evidence="1">
        <name>Zn(2+)</name>
        <dbReference type="ChEBI" id="CHEBI:29105"/>
    </cofactor>
</comment>
<dbReference type="GO" id="GO:0004222">
    <property type="term" value="F:metalloendopeptidase activity"/>
    <property type="evidence" value="ECO:0007669"/>
    <property type="project" value="InterPro"/>
</dbReference>
<dbReference type="CDD" id="cd07328">
    <property type="entry name" value="M48_Ste24p_like"/>
    <property type="match status" value="1"/>
</dbReference>
<evidence type="ECO:0000256" key="12">
    <source>
        <dbReference type="SAM" id="Phobius"/>
    </source>
</evidence>
<dbReference type="STRING" id="1802280.A3B37_03340"/>
<reference evidence="15 16" key="1">
    <citation type="journal article" date="2016" name="Nat. Commun.">
        <title>Thousands of microbial genomes shed light on interconnected biogeochemical processes in an aquifer system.</title>
        <authorList>
            <person name="Anantharaman K."/>
            <person name="Brown C.T."/>
            <person name="Hug L.A."/>
            <person name="Sharon I."/>
            <person name="Castelle C.J."/>
            <person name="Probst A.J."/>
            <person name="Thomas B.C."/>
            <person name="Singh A."/>
            <person name="Wilkins M.J."/>
            <person name="Karaoz U."/>
            <person name="Brodie E.L."/>
            <person name="Williams K.H."/>
            <person name="Hubbard S.S."/>
            <person name="Banfield J.F."/>
        </authorList>
    </citation>
    <scope>NUCLEOTIDE SEQUENCE [LARGE SCALE GENOMIC DNA]</scope>
</reference>
<comment type="subcellular location">
    <subcellularLocation>
        <location evidence="2">Cell membrane</location>
        <topology evidence="2">Multi-pass membrane protein</topology>
    </subcellularLocation>
</comment>
<evidence type="ECO:0000256" key="10">
    <source>
        <dbReference type="ARBA" id="ARBA00023049"/>
    </source>
</evidence>
<dbReference type="AlphaFoldDB" id="A0A1G2L9K5"/>
<dbReference type="Proteomes" id="UP000176705">
    <property type="component" value="Unassembled WGS sequence"/>
</dbReference>
<evidence type="ECO:0000256" key="6">
    <source>
        <dbReference type="ARBA" id="ARBA00022723"/>
    </source>
</evidence>
<dbReference type="GO" id="GO:0006508">
    <property type="term" value="P:proteolysis"/>
    <property type="evidence" value="ECO:0007669"/>
    <property type="project" value="UniProtKB-KW"/>
</dbReference>
<gene>
    <name evidence="15" type="ORF">A3B37_03340</name>
</gene>
<evidence type="ECO:0000256" key="13">
    <source>
        <dbReference type="SAM" id="SignalP"/>
    </source>
</evidence>
<dbReference type="EMBL" id="MHQS01000021">
    <property type="protein sequence ID" value="OHA08240.1"/>
    <property type="molecule type" value="Genomic_DNA"/>
</dbReference>
<keyword evidence="5 12" id="KW-0812">Transmembrane</keyword>
<evidence type="ECO:0000256" key="9">
    <source>
        <dbReference type="ARBA" id="ARBA00022989"/>
    </source>
</evidence>
<feature type="transmembrane region" description="Helical" evidence="12">
    <location>
        <begin position="192"/>
        <end position="210"/>
    </location>
</feature>
<evidence type="ECO:0000313" key="16">
    <source>
        <dbReference type="Proteomes" id="UP000176705"/>
    </source>
</evidence>
<name>A0A1G2L9K5_9BACT</name>
<feature type="transmembrane region" description="Helical" evidence="12">
    <location>
        <begin position="270"/>
        <end position="290"/>
    </location>
</feature>
<dbReference type="PANTHER" id="PTHR43221:SF1">
    <property type="entry name" value="PROTEASE HTPX"/>
    <property type="match status" value="1"/>
</dbReference>
<dbReference type="Pfam" id="PF01435">
    <property type="entry name" value="Peptidase_M48"/>
    <property type="match status" value="1"/>
</dbReference>
<evidence type="ECO:0000313" key="15">
    <source>
        <dbReference type="EMBL" id="OHA08240.1"/>
    </source>
</evidence>
<keyword evidence="11 12" id="KW-0472">Membrane</keyword>
<keyword evidence="7" id="KW-0378">Hydrolase</keyword>
<evidence type="ECO:0000256" key="2">
    <source>
        <dbReference type="ARBA" id="ARBA00004651"/>
    </source>
</evidence>
<evidence type="ECO:0000256" key="7">
    <source>
        <dbReference type="ARBA" id="ARBA00022801"/>
    </source>
</evidence>
<sequence length="609" mass="68377">MRNFFKIAFLGLVMTFALVPSVFAQSDLTNYTERLLSNFEQEIDTVNNFVSAYENADFENDSSISLFQSKLGSYRNSFNEFLSFYRTATPSDAPTELRDSVNFAIAGTEQILRGINSIDSALDNRSNDELQRGQDSLNAGTAQVNNAISKYNSWVDTHNEKVKTEGGTPITTTADIGADSAFASTWAYAKPLAYIYAYLFIAGLILSFIFRNRLKSLVSGKTKEFKGAPFYGLHLVALFPYLYALLAFCLLIVWDIALIGILYVTNAERIHLGILLGIAIVVFGTAWAILKGFFAGRKRSVLGTKITREEQPKIWETCDKIAKEIGTKTVDEIYISPQPGIGVHLSGGLFSLLIGRTKRTLTIGMPSISSLSVSEMEAILAHEFGHFSNKDTAWNSLTFTMGGALQNSLETIPKPWGGGANLSTLIIALNPALWILTAYRILFSVVTSGFSRMREVFADKTAIALYGYKNFTNGLMRVARNDYVFSSYFVPDMLKMLTEEGKMYTNIFHTMDQTYKSIESNKLTDIDKSILDQEKSSMFDSHPLMKDRMSYAKHFEVEQKHKTDTAEFKTLFKDWDEVSKKISDLYTYYIAVLTGHKFEEDTEKKDTQE</sequence>
<evidence type="ECO:0000256" key="8">
    <source>
        <dbReference type="ARBA" id="ARBA00022833"/>
    </source>
</evidence>
<keyword evidence="10" id="KW-0482">Metalloprotease</keyword>
<evidence type="ECO:0000256" key="3">
    <source>
        <dbReference type="ARBA" id="ARBA00022475"/>
    </source>
</evidence>
<dbReference type="Gene3D" id="3.30.2010.10">
    <property type="entry name" value="Metalloproteases ('zincins'), catalytic domain"/>
    <property type="match status" value="1"/>
</dbReference>
<proteinExistence type="predicted"/>
<evidence type="ECO:0000259" key="14">
    <source>
        <dbReference type="Pfam" id="PF01435"/>
    </source>
</evidence>
<keyword evidence="13" id="KW-0732">Signal</keyword>
<organism evidence="15 16">
    <name type="scientific">Candidatus Sungbacteria bacterium RIFCSPLOWO2_01_FULL_59_16</name>
    <dbReference type="NCBI Taxonomy" id="1802280"/>
    <lineage>
        <taxon>Bacteria</taxon>
        <taxon>Candidatus Sungiibacteriota</taxon>
    </lineage>
</organism>
<evidence type="ECO:0000256" key="5">
    <source>
        <dbReference type="ARBA" id="ARBA00022692"/>
    </source>
</evidence>
<dbReference type="GO" id="GO:0005886">
    <property type="term" value="C:plasma membrane"/>
    <property type="evidence" value="ECO:0007669"/>
    <property type="project" value="UniProtKB-SubCell"/>
</dbReference>
<feature type="chain" id="PRO_5009583522" description="Peptidase M48 domain-containing protein" evidence="13">
    <location>
        <begin position="25"/>
        <end position="609"/>
    </location>
</feature>
<evidence type="ECO:0000256" key="4">
    <source>
        <dbReference type="ARBA" id="ARBA00022670"/>
    </source>
</evidence>
<dbReference type="GO" id="GO:0046872">
    <property type="term" value="F:metal ion binding"/>
    <property type="evidence" value="ECO:0007669"/>
    <property type="project" value="UniProtKB-KW"/>
</dbReference>
<evidence type="ECO:0000256" key="11">
    <source>
        <dbReference type="ARBA" id="ARBA00023136"/>
    </source>
</evidence>
<evidence type="ECO:0000256" key="1">
    <source>
        <dbReference type="ARBA" id="ARBA00001947"/>
    </source>
</evidence>
<feature type="domain" description="Peptidase M48" evidence="14">
    <location>
        <begin position="370"/>
        <end position="554"/>
    </location>
</feature>
<comment type="caution">
    <text evidence="15">The sequence shown here is derived from an EMBL/GenBank/DDBJ whole genome shotgun (WGS) entry which is preliminary data.</text>
</comment>